<dbReference type="Gene3D" id="3.50.50.60">
    <property type="entry name" value="FAD/NAD(P)-binding domain"/>
    <property type="match status" value="2"/>
</dbReference>
<evidence type="ECO:0008006" key="7">
    <source>
        <dbReference type="Google" id="ProtNLM"/>
    </source>
</evidence>
<evidence type="ECO:0000313" key="5">
    <source>
        <dbReference type="EMBL" id="KAJ4246347.1"/>
    </source>
</evidence>
<keyword evidence="3" id="KW-0274">FAD</keyword>
<dbReference type="GO" id="GO:0050661">
    <property type="term" value="F:NADP binding"/>
    <property type="evidence" value="ECO:0007669"/>
    <property type="project" value="InterPro"/>
</dbReference>
<evidence type="ECO:0000313" key="6">
    <source>
        <dbReference type="Proteomes" id="UP001152049"/>
    </source>
</evidence>
<keyword evidence="2" id="KW-0285">Flavoprotein</keyword>
<keyword evidence="4" id="KW-0560">Oxidoreductase</keyword>
<dbReference type="InterPro" id="IPR050346">
    <property type="entry name" value="FMO-like"/>
</dbReference>
<dbReference type="Proteomes" id="UP001152049">
    <property type="component" value="Unassembled WGS sequence"/>
</dbReference>
<dbReference type="PANTHER" id="PTHR23023">
    <property type="entry name" value="DIMETHYLANILINE MONOOXYGENASE"/>
    <property type="match status" value="1"/>
</dbReference>
<dbReference type="OrthoDB" id="10254665at2759"/>
<keyword evidence="6" id="KW-1185">Reference proteome</keyword>
<proteinExistence type="inferred from homology"/>
<comment type="similarity">
    <text evidence="1">Belongs to the FMO family.</text>
</comment>
<evidence type="ECO:0000256" key="2">
    <source>
        <dbReference type="ARBA" id="ARBA00022630"/>
    </source>
</evidence>
<evidence type="ECO:0000256" key="1">
    <source>
        <dbReference type="ARBA" id="ARBA00009183"/>
    </source>
</evidence>
<evidence type="ECO:0000256" key="4">
    <source>
        <dbReference type="ARBA" id="ARBA00023002"/>
    </source>
</evidence>
<dbReference type="InterPro" id="IPR020946">
    <property type="entry name" value="Flavin_mOase-like"/>
</dbReference>
<organism evidence="5 6">
    <name type="scientific">Fusarium torreyae</name>
    <dbReference type="NCBI Taxonomy" id="1237075"/>
    <lineage>
        <taxon>Eukaryota</taxon>
        <taxon>Fungi</taxon>
        <taxon>Dikarya</taxon>
        <taxon>Ascomycota</taxon>
        <taxon>Pezizomycotina</taxon>
        <taxon>Sordariomycetes</taxon>
        <taxon>Hypocreomycetidae</taxon>
        <taxon>Hypocreales</taxon>
        <taxon>Nectriaceae</taxon>
        <taxon>Fusarium</taxon>
    </lineage>
</organism>
<dbReference type="AlphaFoldDB" id="A0A9W8RN53"/>
<accession>A0A9W8RN53</accession>
<dbReference type="EMBL" id="JAOQAZ010000043">
    <property type="protein sequence ID" value="KAJ4246347.1"/>
    <property type="molecule type" value="Genomic_DNA"/>
</dbReference>
<name>A0A9W8RN53_9HYPO</name>
<gene>
    <name evidence="5" type="ORF">NW762_013698</name>
</gene>
<dbReference type="InterPro" id="IPR036188">
    <property type="entry name" value="FAD/NAD-bd_sf"/>
</dbReference>
<sequence length="295" mass="34166">MDQWVGEISPARHHPSKIFFNKSMKVCPYLSLPYRPSQPGPRLWLYALRSAFVQTPICDTGGRQIDIAPMPKRINPDGIVEFANNGRPEYERLKLQTVQPDIVVLCTGYQQTFPFLRKMQMDHIEHPSSYVRGIWKQDQPTMGFIGFVRPSLGAIPPLAEMQAQLWVLNLVVPHKLTNLKAEDEAHYKLHSKSDDRVTYGVDHESYAYQLALDMNSTPGLIDMWRIIQPSEIWATFRLLIIWAFGAHFNTKFRLIGPWKWENADKLLVSDEFWHTITRRPLFFGKTLYLSELPGD</sequence>
<evidence type="ECO:0000256" key="3">
    <source>
        <dbReference type="ARBA" id="ARBA00022827"/>
    </source>
</evidence>
<protein>
    <recommendedName>
        <fullName evidence="7">Monooxygenase</fullName>
    </recommendedName>
</protein>
<reference evidence="5" key="1">
    <citation type="submission" date="2022-09" db="EMBL/GenBank/DDBJ databases">
        <title>Fusarium specimens isolated from Avocado Roots.</title>
        <authorList>
            <person name="Stajich J."/>
            <person name="Roper C."/>
            <person name="Heimlech-Rivalta G."/>
        </authorList>
    </citation>
    <scope>NUCLEOTIDE SEQUENCE</scope>
    <source>
        <strain evidence="5">CF00136</strain>
    </source>
</reference>
<dbReference type="GO" id="GO:0050660">
    <property type="term" value="F:flavin adenine dinucleotide binding"/>
    <property type="evidence" value="ECO:0007669"/>
    <property type="project" value="InterPro"/>
</dbReference>
<dbReference type="GO" id="GO:0004499">
    <property type="term" value="F:N,N-dimethylaniline monooxygenase activity"/>
    <property type="evidence" value="ECO:0007669"/>
    <property type="project" value="InterPro"/>
</dbReference>
<dbReference type="Pfam" id="PF00743">
    <property type="entry name" value="FMO-like"/>
    <property type="match status" value="1"/>
</dbReference>
<comment type="caution">
    <text evidence="5">The sequence shown here is derived from an EMBL/GenBank/DDBJ whole genome shotgun (WGS) entry which is preliminary data.</text>
</comment>